<evidence type="ECO:0000313" key="3">
    <source>
        <dbReference type="Proteomes" id="UP001229421"/>
    </source>
</evidence>
<comment type="caution">
    <text evidence="2">The sequence shown here is derived from an EMBL/GenBank/DDBJ whole genome shotgun (WGS) entry which is preliminary data.</text>
</comment>
<proteinExistence type="predicted"/>
<keyword evidence="1" id="KW-0732">Signal</keyword>
<accession>A0AAD8K656</accession>
<organism evidence="2 3">
    <name type="scientific">Tagetes erecta</name>
    <name type="common">African marigold</name>
    <dbReference type="NCBI Taxonomy" id="13708"/>
    <lineage>
        <taxon>Eukaryota</taxon>
        <taxon>Viridiplantae</taxon>
        <taxon>Streptophyta</taxon>
        <taxon>Embryophyta</taxon>
        <taxon>Tracheophyta</taxon>
        <taxon>Spermatophyta</taxon>
        <taxon>Magnoliopsida</taxon>
        <taxon>eudicotyledons</taxon>
        <taxon>Gunneridae</taxon>
        <taxon>Pentapetalae</taxon>
        <taxon>asterids</taxon>
        <taxon>campanulids</taxon>
        <taxon>Asterales</taxon>
        <taxon>Asteraceae</taxon>
        <taxon>Asteroideae</taxon>
        <taxon>Heliantheae alliance</taxon>
        <taxon>Tageteae</taxon>
        <taxon>Tagetes</taxon>
    </lineage>
</organism>
<evidence type="ECO:0000256" key="1">
    <source>
        <dbReference type="SAM" id="SignalP"/>
    </source>
</evidence>
<name>A0AAD8K656_TARER</name>
<evidence type="ECO:0000313" key="2">
    <source>
        <dbReference type="EMBL" id="KAK1417084.1"/>
    </source>
</evidence>
<reference evidence="2" key="1">
    <citation type="journal article" date="2023" name="bioRxiv">
        <title>Improved chromosome-level genome assembly for marigold (Tagetes erecta).</title>
        <authorList>
            <person name="Jiang F."/>
            <person name="Yuan L."/>
            <person name="Wang S."/>
            <person name="Wang H."/>
            <person name="Xu D."/>
            <person name="Wang A."/>
            <person name="Fan W."/>
        </authorList>
    </citation>
    <scope>NUCLEOTIDE SEQUENCE</scope>
    <source>
        <strain evidence="2">WSJ</strain>
        <tissue evidence="2">Leaf</tissue>
    </source>
</reference>
<dbReference type="AlphaFoldDB" id="A0AAD8K656"/>
<dbReference type="Proteomes" id="UP001229421">
    <property type="component" value="Unassembled WGS sequence"/>
</dbReference>
<feature type="signal peptide" evidence="1">
    <location>
        <begin position="1"/>
        <end position="22"/>
    </location>
</feature>
<protein>
    <submittedName>
        <fullName evidence="2">Uncharacterized protein</fullName>
    </submittedName>
</protein>
<feature type="chain" id="PRO_5041954104" evidence="1">
    <location>
        <begin position="23"/>
        <end position="84"/>
    </location>
</feature>
<keyword evidence="3" id="KW-1185">Reference proteome</keyword>
<gene>
    <name evidence="2" type="ORF">QVD17_26206</name>
</gene>
<sequence length="84" mass="9351">MISLLHIQWLNALLLLPQKLQARLKEACSKRSTSVPLQVGFGFFIVGAIKGTIFELGGWTSFNTQIVISLIFIDINVSLQHINV</sequence>
<dbReference type="EMBL" id="JAUHHV010000007">
    <property type="protein sequence ID" value="KAK1417084.1"/>
    <property type="molecule type" value="Genomic_DNA"/>
</dbReference>